<dbReference type="InterPro" id="IPR027417">
    <property type="entry name" value="P-loop_NTPase"/>
</dbReference>
<dbReference type="OrthoDB" id="9778870at2"/>
<protein>
    <submittedName>
        <fullName evidence="7">ABC transporter ATP-binding protein</fullName>
    </submittedName>
    <submittedName>
        <fullName evidence="6">Lipopolysaccharide transport system ATP-binding protein</fullName>
    </submittedName>
</protein>
<keyword evidence="3" id="KW-0547">Nucleotide-binding</keyword>
<dbReference type="InterPro" id="IPR015860">
    <property type="entry name" value="ABC_transpr_TagH-like"/>
</dbReference>
<dbReference type="InterPro" id="IPR003439">
    <property type="entry name" value="ABC_transporter-like_ATP-bd"/>
</dbReference>
<dbReference type="EMBL" id="FNKM01000002">
    <property type="protein sequence ID" value="SDQ41873.1"/>
    <property type="molecule type" value="Genomic_DNA"/>
</dbReference>
<dbReference type="RefSeq" id="WP_090400232.1">
    <property type="nucleotide sequence ID" value="NZ_FNKM01000002.1"/>
</dbReference>
<keyword evidence="8" id="KW-1185">Reference proteome</keyword>
<dbReference type="InterPro" id="IPR017871">
    <property type="entry name" value="ABC_transporter-like_CS"/>
</dbReference>
<organism evidence="7 9">
    <name type="scientific">Pseudomonas grimontii</name>
    <dbReference type="NCBI Taxonomy" id="129847"/>
    <lineage>
        <taxon>Bacteria</taxon>
        <taxon>Pseudomonadati</taxon>
        <taxon>Pseudomonadota</taxon>
        <taxon>Gammaproteobacteria</taxon>
        <taxon>Pseudomonadales</taxon>
        <taxon>Pseudomonadaceae</taxon>
        <taxon>Pseudomonas</taxon>
    </lineage>
</organism>
<dbReference type="GO" id="GO:0016020">
    <property type="term" value="C:membrane"/>
    <property type="evidence" value="ECO:0007669"/>
    <property type="project" value="InterPro"/>
</dbReference>
<dbReference type="SMART" id="SM00382">
    <property type="entry name" value="AAA"/>
    <property type="match status" value="1"/>
</dbReference>
<dbReference type="GO" id="GO:0005524">
    <property type="term" value="F:ATP binding"/>
    <property type="evidence" value="ECO:0007669"/>
    <property type="project" value="UniProtKB-KW"/>
</dbReference>
<evidence type="ECO:0000256" key="3">
    <source>
        <dbReference type="ARBA" id="ARBA00022741"/>
    </source>
</evidence>
<reference evidence="6 8" key="1">
    <citation type="submission" date="2016-10" db="EMBL/GenBank/DDBJ databases">
        <authorList>
            <person name="Varghese N."/>
            <person name="Submissions S."/>
        </authorList>
    </citation>
    <scope>NUCLEOTIDE SEQUENCE [LARGE SCALE GENOMIC DNA]</scope>
    <source>
        <strain evidence="6 8">BS2976</strain>
    </source>
</reference>
<evidence type="ECO:0000313" key="7">
    <source>
        <dbReference type="EMBL" id="TWR65467.1"/>
    </source>
</evidence>
<dbReference type="PROSITE" id="PS00211">
    <property type="entry name" value="ABC_TRANSPORTER_1"/>
    <property type="match status" value="1"/>
</dbReference>
<evidence type="ECO:0000256" key="4">
    <source>
        <dbReference type="ARBA" id="ARBA00022840"/>
    </source>
</evidence>
<dbReference type="Proteomes" id="UP000198740">
    <property type="component" value="Unassembled WGS sequence"/>
</dbReference>
<dbReference type="Proteomes" id="UP000317267">
    <property type="component" value="Unassembled WGS sequence"/>
</dbReference>
<proteinExistence type="inferred from homology"/>
<dbReference type="Gene3D" id="3.40.50.300">
    <property type="entry name" value="P-loop containing nucleotide triphosphate hydrolases"/>
    <property type="match status" value="1"/>
</dbReference>
<evidence type="ECO:0000313" key="8">
    <source>
        <dbReference type="Proteomes" id="UP000198740"/>
    </source>
</evidence>
<feature type="domain" description="ABC transporter" evidence="5">
    <location>
        <begin position="30"/>
        <end position="234"/>
    </location>
</feature>
<evidence type="ECO:0000313" key="6">
    <source>
        <dbReference type="EMBL" id="SDQ41873.1"/>
    </source>
</evidence>
<dbReference type="InterPro" id="IPR050683">
    <property type="entry name" value="Bact_Polysacc_Export_ATP-bd"/>
</dbReference>
<keyword evidence="2" id="KW-0813">Transport</keyword>
<evidence type="ECO:0000256" key="1">
    <source>
        <dbReference type="ARBA" id="ARBA00005417"/>
    </source>
</evidence>
<dbReference type="AlphaFoldDB" id="A0A1H1AQ35"/>
<name>A0A1H1AQ35_9PSED</name>
<dbReference type="PANTHER" id="PTHR46743:SF2">
    <property type="entry name" value="TEICHOIC ACIDS EXPORT ATP-BINDING PROTEIN TAGH"/>
    <property type="match status" value="1"/>
</dbReference>
<dbReference type="CDD" id="cd03220">
    <property type="entry name" value="ABC_KpsT_Wzt"/>
    <property type="match status" value="1"/>
</dbReference>
<dbReference type="EMBL" id="VFES01000009">
    <property type="protein sequence ID" value="TWR65467.1"/>
    <property type="molecule type" value="Genomic_DNA"/>
</dbReference>
<dbReference type="InterPro" id="IPR003593">
    <property type="entry name" value="AAA+_ATPase"/>
</dbReference>
<accession>A0A1H1AQ35</accession>
<comment type="caution">
    <text evidence="7">The sequence shown here is derived from an EMBL/GenBank/DDBJ whole genome shotgun (WGS) entry which is preliminary data.</text>
</comment>
<dbReference type="SUPFAM" id="SSF52540">
    <property type="entry name" value="P-loop containing nucleoside triphosphate hydrolases"/>
    <property type="match status" value="1"/>
</dbReference>
<comment type="similarity">
    <text evidence="1">Belongs to the ABC transporter superfamily.</text>
</comment>
<sequence>MAHLIFDNVTIKYPVYNGGGKSLKKTLVNVGTGGLLSRDPGEVMTVTALDQVSFKLNDGDSVGLMGHNGAGKTTLLRTMAGIYSPSQGSISSQGKISTIIELGAGLDSELSGYENIFRLGLLLGMSKSAVVKMMPSIEEFTELGNFLNAPVRTYSSGMLMRLMFAVSTSNQPEILLVDEMFGTGDKGFQEKAKVRMEGLISSAKIFVFASHSEELIAKFCNRVFELSHGAVKEVT</sequence>
<dbReference type="PANTHER" id="PTHR46743">
    <property type="entry name" value="TEICHOIC ACIDS EXPORT ATP-BINDING PROTEIN TAGH"/>
    <property type="match status" value="1"/>
</dbReference>
<dbReference type="GO" id="GO:0016887">
    <property type="term" value="F:ATP hydrolysis activity"/>
    <property type="evidence" value="ECO:0007669"/>
    <property type="project" value="InterPro"/>
</dbReference>
<dbReference type="Pfam" id="PF00005">
    <property type="entry name" value="ABC_tran"/>
    <property type="match status" value="1"/>
</dbReference>
<dbReference type="PROSITE" id="PS50893">
    <property type="entry name" value="ABC_TRANSPORTER_2"/>
    <property type="match status" value="1"/>
</dbReference>
<evidence type="ECO:0000313" key="9">
    <source>
        <dbReference type="Proteomes" id="UP000317267"/>
    </source>
</evidence>
<keyword evidence="4 7" id="KW-0067">ATP-binding</keyword>
<dbReference type="GO" id="GO:0140359">
    <property type="term" value="F:ABC-type transporter activity"/>
    <property type="evidence" value="ECO:0007669"/>
    <property type="project" value="InterPro"/>
</dbReference>
<gene>
    <name evidence="7" type="ORF">FIV39_16385</name>
    <name evidence="6" type="ORF">SAMN04490186_0424</name>
</gene>
<evidence type="ECO:0000259" key="5">
    <source>
        <dbReference type="PROSITE" id="PS50893"/>
    </source>
</evidence>
<evidence type="ECO:0000256" key="2">
    <source>
        <dbReference type="ARBA" id="ARBA00022448"/>
    </source>
</evidence>
<reference evidence="7 9" key="2">
    <citation type="submission" date="2019-06" db="EMBL/GenBank/DDBJ databases">
        <title>Pseudomonas bimorpha sp. nov. isolated from bovine raw milk and skim milk concentrate.</title>
        <authorList>
            <person name="Hofmann K."/>
            <person name="Huptas C."/>
            <person name="Doll E."/>
            <person name="Scherer S."/>
            <person name="Wenning M."/>
        </authorList>
    </citation>
    <scope>NUCLEOTIDE SEQUENCE [LARGE SCALE GENOMIC DNA]</scope>
    <source>
        <strain evidence="7 9">DSM 17515</strain>
    </source>
</reference>